<name>A0A8D8QGP2_9HEMI</name>
<evidence type="ECO:0000313" key="1">
    <source>
        <dbReference type="EMBL" id="CAG6631539.1"/>
    </source>
</evidence>
<reference evidence="1" key="1">
    <citation type="submission" date="2021-05" db="EMBL/GenBank/DDBJ databases">
        <authorList>
            <person name="Alioto T."/>
            <person name="Alioto T."/>
            <person name="Gomez Garrido J."/>
        </authorList>
    </citation>
    <scope>NUCLEOTIDE SEQUENCE</scope>
</reference>
<dbReference type="AlphaFoldDB" id="A0A8D8QGP2"/>
<dbReference type="EMBL" id="HBUF01077171">
    <property type="protein sequence ID" value="CAG6631539.1"/>
    <property type="molecule type" value="Transcribed_RNA"/>
</dbReference>
<proteinExistence type="predicted"/>
<sequence>MDRLRHFEEALEGIGTALEAARAGRQDGAQDVLLQLITSMFDLLKTQFLSELTTIRTELEGFKKDQVTIVSQAEHIDRLETYTRRQCVVLHGIPEAAAGTEDQCMAYASKMFKERLKVDVPIEHIDRAHRLGPVRTSGVDTRPRPIIVKLLRYHDKRVVYGNKKNLKGSGMVITESLTRTRLTLLNKARDHFSRERVWTNDGKIVIKPDSNPGTRLIVITCARELDTAISRCERSNTELRNITRHRGTQGNPNLLNDSLFSS</sequence>
<dbReference type="Gene3D" id="3.30.70.1820">
    <property type="entry name" value="L1 transposable element, RRM domain"/>
    <property type="match status" value="1"/>
</dbReference>
<accession>A0A8D8QGP2</accession>
<organism evidence="1">
    <name type="scientific">Cacopsylla melanoneura</name>
    <dbReference type="NCBI Taxonomy" id="428564"/>
    <lineage>
        <taxon>Eukaryota</taxon>
        <taxon>Metazoa</taxon>
        <taxon>Ecdysozoa</taxon>
        <taxon>Arthropoda</taxon>
        <taxon>Hexapoda</taxon>
        <taxon>Insecta</taxon>
        <taxon>Pterygota</taxon>
        <taxon>Neoptera</taxon>
        <taxon>Paraneoptera</taxon>
        <taxon>Hemiptera</taxon>
        <taxon>Sternorrhyncha</taxon>
        <taxon>Psylloidea</taxon>
        <taxon>Psyllidae</taxon>
        <taxon>Psyllinae</taxon>
        <taxon>Cacopsylla</taxon>
    </lineage>
</organism>
<protein>
    <submittedName>
        <fullName evidence="1">Uncharacterized protein</fullName>
    </submittedName>
</protein>